<dbReference type="InParanoid" id="A0A419Q9C3"/>
<proteinExistence type="predicted"/>
<gene>
    <name evidence="2" type="ORF">CSKR_110689</name>
</gene>
<sequence>MRRPGAAHSVAWKHQKREIQLGSRLHGQMKHSISVKEITHKASENFSTAHQKFRPLWTLSGESAPPPAPPPPPTRPIRAAINRSLSGTSGSGSFKGCKVYWFCNAI</sequence>
<name>A0A419Q9C3_CLOSI</name>
<evidence type="ECO:0000313" key="3">
    <source>
        <dbReference type="Proteomes" id="UP000286415"/>
    </source>
</evidence>
<dbReference type="EMBL" id="NIRI02000076">
    <property type="protein sequence ID" value="KAG5442455.1"/>
    <property type="molecule type" value="Genomic_DNA"/>
</dbReference>
<feature type="compositionally biased region" description="Pro residues" evidence="1">
    <location>
        <begin position="64"/>
        <end position="75"/>
    </location>
</feature>
<reference evidence="2 3" key="2">
    <citation type="journal article" date="2021" name="Genomics">
        <title>High-quality reference genome for Clonorchis sinensis.</title>
        <authorList>
            <person name="Young N.D."/>
            <person name="Stroehlein A.J."/>
            <person name="Kinkar L."/>
            <person name="Wang T."/>
            <person name="Sohn W.M."/>
            <person name="Chang B.C.H."/>
            <person name="Kaur P."/>
            <person name="Weisz D."/>
            <person name="Dudchenko O."/>
            <person name="Aiden E.L."/>
            <person name="Korhonen P.K."/>
            <person name="Gasser R.B."/>
        </authorList>
    </citation>
    <scope>NUCLEOTIDE SEQUENCE [LARGE SCALE GENOMIC DNA]</scope>
    <source>
        <strain evidence="2">Cs-k2</strain>
    </source>
</reference>
<evidence type="ECO:0000256" key="1">
    <source>
        <dbReference type="SAM" id="MobiDB-lite"/>
    </source>
</evidence>
<feature type="region of interest" description="Disordered" evidence="1">
    <location>
        <begin position="58"/>
        <end position="79"/>
    </location>
</feature>
<dbReference type="Proteomes" id="UP000286415">
    <property type="component" value="Unassembled WGS sequence"/>
</dbReference>
<dbReference type="AlphaFoldDB" id="A0A419Q9C3"/>
<reference evidence="2 3" key="1">
    <citation type="journal article" date="2018" name="Biotechnol. Adv.">
        <title>Improved genomic resources and new bioinformatic workflow for the carcinogenic parasite Clonorchis sinensis: Biotechnological implications.</title>
        <authorList>
            <person name="Wang D."/>
            <person name="Korhonen P.K."/>
            <person name="Gasser R.B."/>
            <person name="Young N.D."/>
        </authorList>
    </citation>
    <scope>NUCLEOTIDE SEQUENCE [LARGE SCALE GENOMIC DNA]</scope>
    <source>
        <strain evidence="2">Cs-k2</strain>
    </source>
</reference>
<protein>
    <submittedName>
        <fullName evidence="2">Uncharacterized protein</fullName>
    </submittedName>
</protein>
<evidence type="ECO:0000313" key="2">
    <source>
        <dbReference type="EMBL" id="KAG5442455.1"/>
    </source>
</evidence>
<comment type="caution">
    <text evidence="2">The sequence shown here is derived from an EMBL/GenBank/DDBJ whole genome shotgun (WGS) entry which is preliminary data.</text>
</comment>
<keyword evidence="3" id="KW-1185">Reference proteome</keyword>
<accession>A0A419Q9C3</accession>
<organism evidence="2 3">
    <name type="scientific">Clonorchis sinensis</name>
    <name type="common">Chinese liver fluke</name>
    <dbReference type="NCBI Taxonomy" id="79923"/>
    <lineage>
        <taxon>Eukaryota</taxon>
        <taxon>Metazoa</taxon>
        <taxon>Spiralia</taxon>
        <taxon>Lophotrochozoa</taxon>
        <taxon>Platyhelminthes</taxon>
        <taxon>Trematoda</taxon>
        <taxon>Digenea</taxon>
        <taxon>Opisthorchiida</taxon>
        <taxon>Opisthorchiata</taxon>
        <taxon>Opisthorchiidae</taxon>
        <taxon>Clonorchis</taxon>
    </lineage>
</organism>
<dbReference type="STRING" id="79923.A0A419Q9C3"/>